<name>A0A3N2PW53_SODAK</name>
<dbReference type="EMBL" id="ML119055">
    <property type="protein sequence ID" value="ROT38718.1"/>
    <property type="molecule type" value="Genomic_DNA"/>
</dbReference>
<sequence>MVTGESLEPLNTWLVESQERSPHPVDSPSKTSPTQLTSYTATYMARSRPSPRPIRTRFLSVRIRSVLDSPLTTHRSSQMNHSFSQQFVMAAAAARHRGHYHGSATPMPRLSHSSPTTYSEIFDVSVSEAKTGSRDELSANKLTADDTYNVLIRASAGARHHAKDCQGAGWLRKPRIYWLSFNPPPPGVGPQGEKMASRASLMSSHRREAPTLEIGEHMILPAHLMSVASRAVFPTGMMRSDLSLHPRPSTRLDRTSHLYVRTFRPSPRSLSGKIWVAITTYSVNRFVWGFCGAPRRVASIPSVGTCRSKIPGRRPVSRAACRCLPDVLGSEPTCYEVVTSCSIGGVEAFVCVFRSPSSVTFCKGHRSDTRSECSYQVTSARRMPKLKPLRTRATIISQASAALLSRFLTIDVGRRAETAGSASVSIPVTFQFGRGERDALAITFTYSPAQNHFEIGPLGLSAPNGGQY</sequence>
<dbReference type="RefSeq" id="XP_028466524.1">
    <property type="nucleotide sequence ID" value="XM_028615005.1"/>
</dbReference>
<feature type="region of interest" description="Disordered" evidence="1">
    <location>
        <begin position="17"/>
        <end position="36"/>
    </location>
</feature>
<accession>A0A3N2PW53</accession>
<gene>
    <name evidence="2" type="ORF">SODALDRAFT_378880</name>
</gene>
<dbReference type="GeneID" id="39583482"/>
<keyword evidence="3" id="KW-1185">Reference proteome</keyword>
<dbReference type="Proteomes" id="UP000272025">
    <property type="component" value="Unassembled WGS sequence"/>
</dbReference>
<protein>
    <submittedName>
        <fullName evidence="2">Uncharacterized protein</fullName>
    </submittedName>
</protein>
<reference evidence="2 3" key="1">
    <citation type="journal article" date="2018" name="Mol. Ecol.">
        <title>The obligate alkalophilic soda-lake fungus Sodiomyces alkalinus has shifted to a protein diet.</title>
        <authorList>
            <person name="Grum-Grzhimaylo A.A."/>
            <person name="Falkoski D.L."/>
            <person name="van den Heuvel J."/>
            <person name="Valero-Jimenez C.A."/>
            <person name="Min B."/>
            <person name="Choi I.G."/>
            <person name="Lipzen A."/>
            <person name="Daum C.G."/>
            <person name="Aanen D.K."/>
            <person name="Tsang A."/>
            <person name="Henrissat B."/>
            <person name="Bilanenko E.N."/>
            <person name="de Vries R.P."/>
            <person name="van Kan J.A.L."/>
            <person name="Grigoriev I.V."/>
            <person name="Debets A.J.M."/>
        </authorList>
    </citation>
    <scope>NUCLEOTIDE SEQUENCE [LARGE SCALE GENOMIC DNA]</scope>
    <source>
        <strain evidence="2 3">F11</strain>
    </source>
</reference>
<dbReference type="AlphaFoldDB" id="A0A3N2PW53"/>
<evidence type="ECO:0000313" key="3">
    <source>
        <dbReference type="Proteomes" id="UP000272025"/>
    </source>
</evidence>
<evidence type="ECO:0000313" key="2">
    <source>
        <dbReference type="EMBL" id="ROT38718.1"/>
    </source>
</evidence>
<evidence type="ECO:0000256" key="1">
    <source>
        <dbReference type="SAM" id="MobiDB-lite"/>
    </source>
</evidence>
<organism evidence="2 3">
    <name type="scientific">Sodiomyces alkalinus (strain CBS 110278 / VKM F-3762 / F11)</name>
    <name type="common">Alkaliphilic filamentous fungus</name>
    <dbReference type="NCBI Taxonomy" id="1314773"/>
    <lineage>
        <taxon>Eukaryota</taxon>
        <taxon>Fungi</taxon>
        <taxon>Dikarya</taxon>
        <taxon>Ascomycota</taxon>
        <taxon>Pezizomycotina</taxon>
        <taxon>Sordariomycetes</taxon>
        <taxon>Hypocreomycetidae</taxon>
        <taxon>Glomerellales</taxon>
        <taxon>Plectosphaerellaceae</taxon>
        <taxon>Sodiomyces</taxon>
    </lineage>
</organism>
<proteinExistence type="predicted"/>